<sequence>MNAGLRAVLERSRKWLEYLDDPEAEVPPPEPEWTKFPDGSLEETDQVVLRETAAALSTALERMEGLEQVRDEAEAHRLDYYLRSQTIGASEEPRAYWRGRMDEAGHLRDRLVAALAQEKREAGHG</sequence>
<reference evidence="1" key="1">
    <citation type="submission" date="2020-03" db="EMBL/GenBank/DDBJ databases">
        <title>The deep terrestrial virosphere.</title>
        <authorList>
            <person name="Holmfeldt K."/>
            <person name="Nilsson E."/>
            <person name="Simone D."/>
            <person name="Lopez-Fernandez M."/>
            <person name="Wu X."/>
            <person name="de Brujin I."/>
            <person name="Lundin D."/>
            <person name="Andersson A."/>
            <person name="Bertilsson S."/>
            <person name="Dopson M."/>
        </authorList>
    </citation>
    <scope>NUCLEOTIDE SEQUENCE</scope>
    <source>
        <strain evidence="1">MM415B01011</strain>
    </source>
</reference>
<evidence type="ECO:0000313" key="1">
    <source>
        <dbReference type="EMBL" id="QJA60968.1"/>
    </source>
</evidence>
<organism evidence="1">
    <name type="scientific">viral metagenome</name>
    <dbReference type="NCBI Taxonomy" id="1070528"/>
    <lineage>
        <taxon>unclassified sequences</taxon>
        <taxon>metagenomes</taxon>
        <taxon>organismal metagenomes</taxon>
    </lineage>
</organism>
<dbReference type="EMBL" id="MT141427">
    <property type="protein sequence ID" value="QJA60968.1"/>
    <property type="molecule type" value="Genomic_DNA"/>
</dbReference>
<protein>
    <submittedName>
        <fullName evidence="1">Uncharacterized protein</fullName>
    </submittedName>
</protein>
<name>A0A6M3IUN3_9ZZZZ</name>
<proteinExistence type="predicted"/>
<accession>A0A6M3IUN3</accession>
<gene>
    <name evidence="1" type="ORF">MM415B01011_0003</name>
</gene>
<dbReference type="AlphaFoldDB" id="A0A6M3IUN3"/>